<evidence type="ECO:0008006" key="3">
    <source>
        <dbReference type="Google" id="ProtNLM"/>
    </source>
</evidence>
<dbReference type="InterPro" id="IPR011050">
    <property type="entry name" value="Pectin_lyase_fold/virulence"/>
</dbReference>
<proteinExistence type="predicted"/>
<dbReference type="SUPFAM" id="SSF51126">
    <property type="entry name" value="Pectin lyase-like"/>
    <property type="match status" value="1"/>
</dbReference>
<sequence>MTGGTVTTSGSTSRGLFASGADADFTATGVSFMMAGQESHGAFAQSGARIALNGVTISTTGENAAGATARLGASLTMSGGSLLTTGIGAHGVDVESGSAVTAAGLRVTATGPDASALFMTGPAGTLQTANVSESKLTSAAAPAIKVLGGAANVQLAGAVVTGNGIWLSVADGTAPGLLGLNADSSILRGAALTTGTSTSNIVLQNGTVWNLTGDSNVTNLTNRESSILFSPPVGGVFKALTTANYVGASGTQHVPWQRRFTLRQAHHQRRQRDRQLVLVHHQRRRSWR</sequence>
<name>A0A0R3MCX5_9BRAD</name>
<evidence type="ECO:0000313" key="2">
    <source>
        <dbReference type="Proteomes" id="UP000052023"/>
    </source>
</evidence>
<organism evidence="1 2">
    <name type="scientific">Bradyrhizobium retamae</name>
    <dbReference type="NCBI Taxonomy" id="1300035"/>
    <lineage>
        <taxon>Bacteria</taxon>
        <taxon>Pseudomonadati</taxon>
        <taxon>Pseudomonadota</taxon>
        <taxon>Alphaproteobacteria</taxon>
        <taxon>Hyphomicrobiales</taxon>
        <taxon>Nitrobacteraceae</taxon>
        <taxon>Bradyrhizobium</taxon>
    </lineage>
</organism>
<dbReference type="RefSeq" id="WP_057847532.1">
    <property type="nucleotide sequence ID" value="NZ_LLYA01000206.1"/>
</dbReference>
<reference evidence="1 2" key="1">
    <citation type="submission" date="2014-03" db="EMBL/GenBank/DDBJ databases">
        <title>Bradyrhizobium valentinum sp. nov., isolated from effective nodules of Lupinus mariae-josephae, a lupine endemic of basic-lime soils in Eastern Spain.</title>
        <authorList>
            <person name="Duran D."/>
            <person name="Rey L."/>
            <person name="Navarro A."/>
            <person name="Busquets A."/>
            <person name="Imperial J."/>
            <person name="Ruiz-Argueso T."/>
        </authorList>
    </citation>
    <scope>NUCLEOTIDE SEQUENCE [LARGE SCALE GENOMIC DNA]</scope>
    <source>
        <strain evidence="1 2">Ro19</strain>
    </source>
</reference>
<protein>
    <recommendedName>
        <fullName evidence="3">Autochaperone domain-containing protein</fullName>
    </recommendedName>
</protein>
<dbReference type="Proteomes" id="UP000052023">
    <property type="component" value="Unassembled WGS sequence"/>
</dbReference>
<evidence type="ECO:0000313" key="1">
    <source>
        <dbReference type="EMBL" id="KRR17724.1"/>
    </source>
</evidence>
<accession>A0A0R3MCX5</accession>
<dbReference type="EMBL" id="LLYA01000206">
    <property type="protein sequence ID" value="KRR17724.1"/>
    <property type="molecule type" value="Genomic_DNA"/>
</dbReference>
<gene>
    <name evidence="1" type="ORF">CQ13_35885</name>
</gene>
<comment type="caution">
    <text evidence="1">The sequence shown here is derived from an EMBL/GenBank/DDBJ whole genome shotgun (WGS) entry which is preliminary data.</text>
</comment>
<dbReference type="AlphaFoldDB" id="A0A0R3MCX5"/>
<dbReference type="InterPro" id="IPR012332">
    <property type="entry name" value="Autotransporter_pectin_lyase_C"/>
</dbReference>
<dbReference type="Gene3D" id="2.160.20.20">
    <property type="match status" value="1"/>
</dbReference>
<keyword evidence="2" id="KW-1185">Reference proteome</keyword>